<protein>
    <submittedName>
        <fullName evidence="5">Tpk1p</fullName>
    </submittedName>
</protein>
<evidence type="ECO:0000313" key="5">
    <source>
        <dbReference type="EMBL" id="EXX60495.1"/>
    </source>
</evidence>
<evidence type="ECO:0000313" key="6">
    <source>
        <dbReference type="Proteomes" id="UP000022910"/>
    </source>
</evidence>
<evidence type="ECO:0000256" key="3">
    <source>
        <dbReference type="PROSITE-ProRule" id="PRU10141"/>
    </source>
</evidence>
<dbReference type="InterPro" id="IPR006553">
    <property type="entry name" value="Leu-rich_rpt_Cys-con_subtyp"/>
</dbReference>
<dbReference type="PANTHER" id="PTHR44329">
    <property type="entry name" value="SERINE/THREONINE-PROTEIN KINASE TNNI3K-RELATED"/>
    <property type="match status" value="1"/>
</dbReference>
<feature type="binding site" evidence="3">
    <location>
        <position position="53"/>
    </location>
    <ligand>
        <name>ATP</name>
        <dbReference type="ChEBI" id="CHEBI:30616"/>
    </ligand>
</feature>
<dbReference type="InterPro" id="IPR006703">
    <property type="entry name" value="G_AIG1"/>
</dbReference>
<dbReference type="InterPro" id="IPR001245">
    <property type="entry name" value="Ser-Thr/Tyr_kinase_cat_dom"/>
</dbReference>
<dbReference type="PROSITE" id="PS00107">
    <property type="entry name" value="PROTEIN_KINASE_ATP"/>
    <property type="match status" value="1"/>
</dbReference>
<proteinExistence type="inferred from homology"/>
<dbReference type="Gene3D" id="3.80.10.10">
    <property type="entry name" value="Ribonuclease Inhibitor"/>
    <property type="match status" value="1"/>
</dbReference>
<comment type="similarity">
    <text evidence="1">Belongs to the protein kinase superfamily. TKL Ser/Thr protein kinase family. ROCO subfamily.</text>
</comment>
<dbReference type="InterPro" id="IPR032675">
    <property type="entry name" value="LRR_dom_sf"/>
</dbReference>
<dbReference type="PANTHER" id="PTHR44329:SF6">
    <property type="entry name" value="RECEPTOR-INTERACTING SERINE_THREONINE-PROTEIN KINASE 1"/>
    <property type="match status" value="1"/>
</dbReference>
<evidence type="ECO:0000259" key="4">
    <source>
        <dbReference type="PROSITE" id="PS50011"/>
    </source>
</evidence>
<dbReference type="OrthoDB" id="8954335at2759"/>
<dbReference type="SMR" id="A0A015J1A3"/>
<gene>
    <name evidence="5" type="ORF">RirG_179350</name>
</gene>
<evidence type="ECO:0000256" key="1">
    <source>
        <dbReference type="ARBA" id="ARBA00008171"/>
    </source>
</evidence>
<dbReference type="SMART" id="SM00367">
    <property type="entry name" value="LRR_CC"/>
    <property type="match status" value="3"/>
</dbReference>
<keyword evidence="2 3" id="KW-0547">Nucleotide-binding</keyword>
<reference evidence="5 6" key="1">
    <citation type="submission" date="2014-02" db="EMBL/GenBank/DDBJ databases">
        <title>Single nucleus genome sequencing reveals high similarity among nuclei of an endomycorrhizal fungus.</title>
        <authorList>
            <person name="Lin K."/>
            <person name="Geurts R."/>
            <person name="Zhang Z."/>
            <person name="Limpens E."/>
            <person name="Saunders D.G."/>
            <person name="Mu D."/>
            <person name="Pang E."/>
            <person name="Cao H."/>
            <person name="Cha H."/>
            <person name="Lin T."/>
            <person name="Zhou Q."/>
            <person name="Shang Y."/>
            <person name="Li Y."/>
            <person name="Ivanov S."/>
            <person name="Sharma T."/>
            <person name="Velzen R.V."/>
            <person name="Ruijter N.D."/>
            <person name="Aanen D.K."/>
            <person name="Win J."/>
            <person name="Kamoun S."/>
            <person name="Bisseling T."/>
            <person name="Huang S."/>
        </authorList>
    </citation>
    <scope>NUCLEOTIDE SEQUENCE [LARGE SCALE GENOMIC DNA]</scope>
    <source>
        <strain evidence="6">DAOM197198w</strain>
    </source>
</reference>
<comment type="caution">
    <text evidence="5">The sequence shown here is derived from an EMBL/GenBank/DDBJ whole genome shotgun (WGS) entry which is preliminary data.</text>
</comment>
<dbReference type="EMBL" id="JEMT01025908">
    <property type="protein sequence ID" value="EXX60495.1"/>
    <property type="molecule type" value="Genomic_DNA"/>
</dbReference>
<dbReference type="Gene3D" id="3.40.50.300">
    <property type="entry name" value="P-loop containing nucleotide triphosphate hydrolases"/>
    <property type="match status" value="2"/>
</dbReference>
<dbReference type="InterPro" id="IPR027417">
    <property type="entry name" value="P-loop_NTPase"/>
</dbReference>
<dbReference type="GO" id="GO:0005524">
    <property type="term" value="F:ATP binding"/>
    <property type="evidence" value="ECO:0007669"/>
    <property type="project" value="UniProtKB-UniRule"/>
</dbReference>
<accession>A0A015J1A3</accession>
<dbReference type="GO" id="GO:0004674">
    <property type="term" value="F:protein serine/threonine kinase activity"/>
    <property type="evidence" value="ECO:0007669"/>
    <property type="project" value="TreeGrafter"/>
</dbReference>
<dbReference type="InterPro" id="IPR017441">
    <property type="entry name" value="Protein_kinase_ATP_BS"/>
</dbReference>
<dbReference type="InterPro" id="IPR000719">
    <property type="entry name" value="Prot_kinase_dom"/>
</dbReference>
<evidence type="ECO:0000256" key="2">
    <source>
        <dbReference type="ARBA" id="ARBA00022741"/>
    </source>
</evidence>
<dbReference type="Pfam" id="PF04548">
    <property type="entry name" value="AIG1"/>
    <property type="match status" value="1"/>
</dbReference>
<dbReference type="PROSITE" id="PS50011">
    <property type="entry name" value="PROTEIN_KINASE_DOM"/>
    <property type="match status" value="1"/>
</dbReference>
<dbReference type="SUPFAM" id="SSF52058">
    <property type="entry name" value="L domain-like"/>
    <property type="match status" value="1"/>
</dbReference>
<organism evidence="5 6">
    <name type="scientific">Rhizophagus irregularis (strain DAOM 197198w)</name>
    <name type="common">Glomus intraradices</name>
    <dbReference type="NCBI Taxonomy" id="1432141"/>
    <lineage>
        <taxon>Eukaryota</taxon>
        <taxon>Fungi</taxon>
        <taxon>Fungi incertae sedis</taxon>
        <taxon>Mucoromycota</taxon>
        <taxon>Glomeromycotina</taxon>
        <taxon>Glomeromycetes</taxon>
        <taxon>Glomerales</taxon>
        <taxon>Glomeraceae</taxon>
        <taxon>Rhizophagus</taxon>
    </lineage>
</organism>
<feature type="domain" description="Protein kinase" evidence="4">
    <location>
        <begin position="25"/>
        <end position="295"/>
    </location>
</feature>
<dbReference type="GO" id="GO:0005525">
    <property type="term" value="F:GTP binding"/>
    <property type="evidence" value="ECO:0007669"/>
    <property type="project" value="InterPro"/>
</dbReference>
<dbReference type="InterPro" id="IPR051681">
    <property type="entry name" value="Ser/Thr_Kinases-Pseudokinases"/>
</dbReference>
<dbReference type="Gene3D" id="1.10.510.10">
    <property type="entry name" value="Transferase(Phosphotransferase) domain 1"/>
    <property type="match status" value="1"/>
</dbReference>
<dbReference type="SUPFAM" id="SSF52540">
    <property type="entry name" value="P-loop containing nucleoside triphosphate hydrolases"/>
    <property type="match status" value="2"/>
</dbReference>
<dbReference type="AlphaFoldDB" id="A0A015J1A3"/>
<dbReference type="PRINTS" id="PR00109">
    <property type="entry name" value="TYRKINASE"/>
</dbReference>
<dbReference type="Pfam" id="PF07714">
    <property type="entry name" value="PK_Tyr_Ser-Thr"/>
    <property type="match status" value="1"/>
</dbReference>
<dbReference type="HOGENOM" id="CLU_263835_0_0_1"/>
<dbReference type="SUPFAM" id="SSF56112">
    <property type="entry name" value="Protein kinase-like (PK-like)"/>
    <property type="match status" value="1"/>
</dbReference>
<dbReference type="STRING" id="1432141.A0A015J1A3"/>
<sequence length="1132" mass="129353">MKLIKEWIEEKITNGSIPYFEYDEFSEITEIGSGKFGQVFKASTANMKLVALKVIINKSSKEEINEADDEFTNELNLLHEVGSHPNIDCLLGITKDSKDYILVLEYANNGNLMDYLKEKFASLNWNNKIKMALDITSGLEFLHSKEIIHRDLHSKNILVNNGKLLIADFGLSKKLVDANTGSVANIMGIIGYIEPLCFSNKKYYKKDKKSDIYSLGVLLWEISSGRPPFSNYLEDKMLTYRIRFENLREEPIENTPQEYRQLYEKCWNGEPKSRPDTSEVYRILSQLSTKDFSYLLSPQHEETIPSVDNTHNSSYGFHISTNFLKIRNLLIIGRTLSGKTTLSSVLCDTDGFKENGNTINETENLLKKDFECKGTKYYVIEIGVGLIKKKDFYNEIIELMPEGISQVLFVVDKSFTTEEKQVLELYKKIIFESGILEYVTIVRNKFENFRNKNECEKDIKNVFEENEIIIKIVKSCNNIIHIDNPPTYIYDDSGYKIAVNRNAREESKNILLNYLEDVCREKYYKLVKWDDLHSKINSTESNKNFAAKLEKADITISTGIKTNNRAQQWFNETYSKKENIDISESKNLKLKGFLEIKDFTKLKSIILKNFELNKLEISGCSQLDKIDLSELTKLTSLSLTDCQKLTGLDCSSTKLSSLKIINCPQLNKIIDRSKTKTKSLYARGYSNLSTLDCLETGFTILEINGCSQLNEVDLSKLPKITSLSVIDCSNLSNLDCSSTELTSLKISGCYRLEKFGCSKLPKLTSLSVIDCLKLTKLDCSNSEITDLEVSDLTELNCSNTSIKELSLNLCPYITKLDCSNNKNLKNLDISNCLKLESINCSNSKLTGLDISYCPELEEKKIPGVAITRKKENVKNILIVGRAGGGKSTLANVLTNTDEFKESAYAVSETKIFRKKEFKWNEINFRVVDTIGAGDTKLSLKDILYKIVDGIYAMPEGISQMLYVVDGRITGEEISTFNMFEDSILQDKINIFGYVTLVRTKFDNFKRTEECKRDKEKLLEGDENIAKIVRKCNDVIHVDNPPINSDFYDDDDDVAQIIKMNKNNRQKSRQKLLEYLEGVDPVKKNKYFKLKTWDKLRENISEYVKNNEDALKRLENEPELEAFYNASKGCLIM</sequence>
<name>A0A015J1A3_RHIIW</name>
<keyword evidence="6" id="KW-1185">Reference proteome</keyword>
<keyword evidence="3" id="KW-0067">ATP-binding</keyword>
<dbReference type="InterPro" id="IPR011009">
    <property type="entry name" value="Kinase-like_dom_sf"/>
</dbReference>
<dbReference type="Proteomes" id="UP000022910">
    <property type="component" value="Unassembled WGS sequence"/>
</dbReference>